<evidence type="ECO:0000259" key="3">
    <source>
        <dbReference type="Pfam" id="PF08541"/>
    </source>
</evidence>
<dbReference type="OrthoDB" id="9815506at2"/>
<evidence type="ECO:0000256" key="2">
    <source>
        <dbReference type="ARBA" id="ARBA00023315"/>
    </source>
</evidence>
<protein>
    <submittedName>
        <fullName evidence="5">Ketoacyl-ACP synthase III</fullName>
    </submittedName>
</protein>
<dbReference type="CDD" id="cd00830">
    <property type="entry name" value="KAS_III"/>
    <property type="match status" value="1"/>
</dbReference>
<keyword evidence="2" id="KW-0012">Acyltransferase</keyword>
<dbReference type="GO" id="GO:0006633">
    <property type="term" value="P:fatty acid biosynthetic process"/>
    <property type="evidence" value="ECO:0007669"/>
    <property type="project" value="InterPro"/>
</dbReference>
<sequence length="350" mass="38756">MANAVFNNIYIGGIACAVPEKVEKITDYIDELGEDEINKFIDTTGVRERRVVTGNQTTSDMCFVAAEQLMKEKQIDKDSIDAIIFLTQSADYIQPATSHVIHKRLGLSKNCIAFDINLGCSGYVYGMYLASTMLQGGSFRKILFLAGEMAVENPETSIKDVILFGHAGTATLIERGNTEMKCLLKANGEGYSSLIIPGGGMRKPITSSTNFYKDTAYHMDGAEVFGFTITEIPRAFKEFFDLYGGNIDNYDYCVFHQANLLILKQLARKIKVPLEKMPISLDRYANTSSASIPLGIVDLCEREQVPETLNLITSGFGVGLSWGVVSFEVESKNVLPMIYTSDYYKEAFRG</sequence>
<dbReference type="GO" id="GO:0044550">
    <property type="term" value="P:secondary metabolite biosynthetic process"/>
    <property type="evidence" value="ECO:0007669"/>
    <property type="project" value="TreeGrafter"/>
</dbReference>
<dbReference type="PANTHER" id="PTHR34069:SF3">
    <property type="entry name" value="ACYL-COA:ACYL-COA ALKYLTRANSFERASE"/>
    <property type="match status" value="1"/>
</dbReference>
<feature type="domain" description="Beta-ketoacyl-[acyl-carrier-protein] synthase III C-terminal" evidence="3">
    <location>
        <begin position="246"/>
        <end position="327"/>
    </location>
</feature>
<dbReference type="SUPFAM" id="SSF53901">
    <property type="entry name" value="Thiolase-like"/>
    <property type="match status" value="1"/>
</dbReference>
<accession>A0A3A1UWD7</accession>
<dbReference type="InterPro" id="IPR016039">
    <property type="entry name" value="Thiolase-like"/>
</dbReference>
<dbReference type="Gene3D" id="3.40.47.10">
    <property type="match status" value="1"/>
</dbReference>
<dbReference type="RefSeq" id="WP_119600268.1">
    <property type="nucleotide sequence ID" value="NZ_QXQA01000008.1"/>
</dbReference>
<dbReference type="PANTHER" id="PTHR34069">
    <property type="entry name" value="3-OXOACYL-[ACYL-CARRIER-PROTEIN] SYNTHASE 3"/>
    <property type="match status" value="1"/>
</dbReference>
<dbReference type="EMBL" id="QXQA01000008">
    <property type="protein sequence ID" value="RIX52036.1"/>
    <property type="molecule type" value="Genomic_DNA"/>
</dbReference>
<dbReference type="GO" id="GO:0004315">
    <property type="term" value="F:3-oxoacyl-[acyl-carrier-protein] synthase activity"/>
    <property type="evidence" value="ECO:0007669"/>
    <property type="project" value="InterPro"/>
</dbReference>
<dbReference type="InterPro" id="IPR013747">
    <property type="entry name" value="ACP_syn_III_C"/>
</dbReference>
<feature type="domain" description="Beta-ketoacyl-[acyl-carrier-protein] synthase III N-terminal" evidence="4">
    <location>
        <begin position="114"/>
        <end position="180"/>
    </location>
</feature>
<reference evidence="5 6" key="1">
    <citation type="submission" date="2018-09" db="EMBL/GenBank/DDBJ databases">
        <title>Paenibacillus aracenensis nov. sp. isolated from a cave in southern Spain.</title>
        <authorList>
            <person name="Jurado V."/>
            <person name="Gutierrez-Patricio S."/>
            <person name="Gonzalez-Pimentel J.L."/>
            <person name="Miller A.Z."/>
            <person name="Laiz L."/>
            <person name="Saiz-Jimenez C."/>
        </authorList>
    </citation>
    <scope>NUCLEOTIDE SEQUENCE [LARGE SCALE GENOMIC DNA]</scope>
    <source>
        <strain evidence="5 6">DSM 22867</strain>
    </source>
</reference>
<evidence type="ECO:0000313" key="5">
    <source>
        <dbReference type="EMBL" id="RIX52036.1"/>
    </source>
</evidence>
<dbReference type="AlphaFoldDB" id="A0A3A1UWD7"/>
<organism evidence="5 6">
    <name type="scientific">Paenibacillus nanensis</name>
    <dbReference type="NCBI Taxonomy" id="393251"/>
    <lineage>
        <taxon>Bacteria</taxon>
        <taxon>Bacillati</taxon>
        <taxon>Bacillota</taxon>
        <taxon>Bacilli</taxon>
        <taxon>Bacillales</taxon>
        <taxon>Paenibacillaceae</taxon>
        <taxon>Paenibacillus</taxon>
    </lineage>
</organism>
<evidence type="ECO:0000313" key="6">
    <source>
        <dbReference type="Proteomes" id="UP000266482"/>
    </source>
</evidence>
<dbReference type="Pfam" id="PF08545">
    <property type="entry name" value="ACP_syn_III"/>
    <property type="match status" value="1"/>
</dbReference>
<proteinExistence type="predicted"/>
<keyword evidence="1" id="KW-0808">Transferase</keyword>
<dbReference type="InterPro" id="IPR013751">
    <property type="entry name" value="ACP_syn_III_N"/>
</dbReference>
<gene>
    <name evidence="5" type="ORF">D3P08_13745</name>
</gene>
<keyword evidence="6" id="KW-1185">Reference proteome</keyword>
<comment type="caution">
    <text evidence="5">The sequence shown here is derived from an EMBL/GenBank/DDBJ whole genome shotgun (WGS) entry which is preliminary data.</text>
</comment>
<dbReference type="Proteomes" id="UP000266482">
    <property type="component" value="Unassembled WGS sequence"/>
</dbReference>
<evidence type="ECO:0000259" key="4">
    <source>
        <dbReference type="Pfam" id="PF08545"/>
    </source>
</evidence>
<evidence type="ECO:0000256" key="1">
    <source>
        <dbReference type="ARBA" id="ARBA00022679"/>
    </source>
</evidence>
<name>A0A3A1UWD7_9BACL</name>
<dbReference type="Pfam" id="PF08541">
    <property type="entry name" value="ACP_syn_III_C"/>
    <property type="match status" value="1"/>
</dbReference>